<reference evidence="10" key="1">
    <citation type="submission" date="2021-01" db="EMBL/GenBank/DDBJ databases">
        <authorList>
            <person name="Li R."/>
            <person name="Bekaert M."/>
        </authorList>
    </citation>
    <scope>NUCLEOTIDE SEQUENCE</scope>
    <source>
        <strain evidence="10">Farmed</strain>
    </source>
</reference>
<dbReference type="Gene3D" id="6.10.140.260">
    <property type="match status" value="1"/>
</dbReference>
<comment type="subcellular location">
    <subcellularLocation>
        <location evidence="7">Cytoplasm</location>
    </subcellularLocation>
    <subcellularLocation>
        <location evidence="7">Endosome</location>
    </subcellularLocation>
</comment>
<feature type="chain" id="PRO_5032287941" description="Vacuolar protein-sorting-associated protein 36" evidence="8">
    <location>
        <begin position="23"/>
        <end position="443"/>
    </location>
</feature>
<dbReference type="GO" id="GO:0043328">
    <property type="term" value="P:protein transport to vacuole involved in ubiquitin-dependent protein catabolic process via the multivesicular body sorting pathway"/>
    <property type="evidence" value="ECO:0007669"/>
    <property type="project" value="UniProtKB-UniRule"/>
</dbReference>
<protein>
    <recommendedName>
        <fullName evidence="2 7">Vacuolar protein-sorting-associated protein 36</fullName>
    </recommendedName>
    <alternativeName>
        <fullName evidence="6 7">ESCRT-II complex subunit VPS36</fullName>
    </alternativeName>
</protein>
<dbReference type="Pfam" id="PF04157">
    <property type="entry name" value="EAP30"/>
    <property type="match status" value="1"/>
</dbReference>
<dbReference type="InterPro" id="IPR011993">
    <property type="entry name" value="PH-like_dom_sf"/>
</dbReference>
<dbReference type="Gene3D" id="2.30.29.30">
    <property type="entry name" value="Pleckstrin-homology domain (PH domain)/Phosphotyrosine-binding domain (PTB)"/>
    <property type="match status" value="1"/>
</dbReference>
<proteinExistence type="inferred from homology"/>
<dbReference type="PROSITE" id="PS51495">
    <property type="entry name" value="GLUE"/>
    <property type="match status" value="1"/>
</dbReference>
<dbReference type="GO" id="GO:0000814">
    <property type="term" value="C:ESCRT II complex"/>
    <property type="evidence" value="ECO:0007669"/>
    <property type="project" value="UniProtKB-UniRule"/>
</dbReference>
<sequence>MRISFQAELLLVPVFLLLLNRGREETGKLSFFSARLHYDVFPSKRHKDKRRFEWCDGQLAMDENLVVQKSGVALYDGQEKTSFECGMLITRAIPSTSHNVGTLVSEAVLYFCIYSNCVLCLPLALCVYIEEHPSGFTKSAKIIVHLHSAPSNKHPGPASSSAFTYVRLSFRESGEKEFFRYFKEQLESKKWEKTENVPPPQGNLQSAPRHRAGIIGIERAIQKKQEDTDKNISQAFEDLSNLMEKAKDMVHLSKTIANKIREKQGDITEDETVRFKSYLLSMGIPNPVTRETHGTGDRYYIQLAHELNDVLEAPINDCGGMMTLTDAYCRVNRARGMELLAPEDLLHACEIMESLKLNIRFRVFDSGVMVLQSRSHNEEEAIEQTVDVKKGSATAEELSQLIGVSVILARERLLLSEKVGGICRDENVEGLRFYPNLFLNTAA</sequence>
<dbReference type="SUPFAM" id="SSF50729">
    <property type="entry name" value="PH domain-like"/>
    <property type="match status" value="1"/>
</dbReference>
<dbReference type="PANTHER" id="PTHR13128">
    <property type="entry name" value="VACUOLAR PROTEIN-SORTING-ASSOCIATED PROTEIN 36"/>
    <property type="match status" value="1"/>
</dbReference>
<dbReference type="EMBL" id="CAHIKZ030001024">
    <property type="protein sequence ID" value="CAE1249772.1"/>
    <property type="molecule type" value="Genomic_DNA"/>
</dbReference>
<dbReference type="Proteomes" id="UP000597762">
    <property type="component" value="Unassembled WGS sequence"/>
</dbReference>
<dbReference type="InterPro" id="IPR036390">
    <property type="entry name" value="WH_DNA-bd_sf"/>
</dbReference>
<comment type="caution">
    <text evidence="10">The sequence shown here is derived from an EMBL/GenBank/DDBJ whole genome shotgun (WGS) entry which is preliminary data.</text>
</comment>
<evidence type="ECO:0000256" key="1">
    <source>
        <dbReference type="ARBA" id="ARBA00009697"/>
    </source>
</evidence>
<keyword evidence="3 7" id="KW-0813">Transport</keyword>
<evidence type="ECO:0000259" key="9">
    <source>
        <dbReference type="PROSITE" id="PS51495"/>
    </source>
</evidence>
<comment type="similarity">
    <text evidence="1 7">Belongs to the VPS36 family.</text>
</comment>
<evidence type="ECO:0000313" key="10">
    <source>
        <dbReference type="EMBL" id="CAE1249772.1"/>
    </source>
</evidence>
<evidence type="ECO:0000256" key="5">
    <source>
        <dbReference type="ARBA" id="ARBA00022927"/>
    </source>
</evidence>
<evidence type="ECO:0000256" key="8">
    <source>
        <dbReference type="SAM" id="SignalP"/>
    </source>
</evidence>
<accession>A0A812C1S1</accession>
<gene>
    <name evidence="10" type="ORF">SPHA_26790</name>
</gene>
<comment type="function">
    <text evidence="7">Component of the ESCRT-II complex (endosomal sorting complex required for transport II), which is required for multivesicular body (MVB) formation and sorting of endosomal cargo proteins into MVBs.</text>
</comment>
<keyword evidence="5 7" id="KW-0653">Protein transport</keyword>
<dbReference type="InterPro" id="IPR036388">
    <property type="entry name" value="WH-like_DNA-bd_sf"/>
</dbReference>
<evidence type="ECO:0000256" key="4">
    <source>
        <dbReference type="ARBA" id="ARBA00022490"/>
    </source>
</evidence>
<feature type="signal peptide" evidence="8">
    <location>
        <begin position="1"/>
        <end position="22"/>
    </location>
</feature>
<dbReference type="GO" id="GO:0043130">
    <property type="term" value="F:ubiquitin binding"/>
    <property type="evidence" value="ECO:0007669"/>
    <property type="project" value="UniProtKB-UniRule"/>
</dbReference>
<organism evidence="10 11">
    <name type="scientific">Acanthosepion pharaonis</name>
    <name type="common">Pharaoh cuttlefish</name>
    <name type="synonym">Sepia pharaonis</name>
    <dbReference type="NCBI Taxonomy" id="158019"/>
    <lineage>
        <taxon>Eukaryota</taxon>
        <taxon>Metazoa</taxon>
        <taxon>Spiralia</taxon>
        <taxon>Lophotrochozoa</taxon>
        <taxon>Mollusca</taxon>
        <taxon>Cephalopoda</taxon>
        <taxon>Coleoidea</taxon>
        <taxon>Decapodiformes</taxon>
        <taxon>Sepiida</taxon>
        <taxon>Sepiina</taxon>
        <taxon>Sepiidae</taxon>
        <taxon>Acanthosepion</taxon>
    </lineage>
</organism>
<evidence type="ECO:0000256" key="6">
    <source>
        <dbReference type="ARBA" id="ARBA00030114"/>
    </source>
</evidence>
<comment type="subunit">
    <text evidence="7">Component of the endosomal sorting complex required for transport II (ESCRT-II).</text>
</comment>
<dbReference type="OrthoDB" id="271448at2759"/>
<evidence type="ECO:0000256" key="7">
    <source>
        <dbReference type="RuleBase" id="RU367095"/>
    </source>
</evidence>
<dbReference type="SUPFAM" id="SSF46785">
    <property type="entry name" value="Winged helix' DNA-binding domain"/>
    <property type="match status" value="2"/>
</dbReference>
<evidence type="ECO:0000256" key="2">
    <source>
        <dbReference type="ARBA" id="ARBA00017953"/>
    </source>
</evidence>
<keyword evidence="4 7" id="KW-0963">Cytoplasm</keyword>
<feature type="domain" description="GLUE N-terminal" evidence="9">
    <location>
        <begin position="49"/>
        <end position="198"/>
    </location>
</feature>
<dbReference type="PANTHER" id="PTHR13128:SF12">
    <property type="entry name" value="VACUOLAR PROTEIN-SORTING-ASSOCIATED PROTEIN 36"/>
    <property type="match status" value="1"/>
</dbReference>
<keyword evidence="8" id="KW-0732">Signal</keyword>
<dbReference type="InterPro" id="IPR037855">
    <property type="entry name" value="Vps36"/>
</dbReference>
<keyword evidence="11" id="KW-1185">Reference proteome</keyword>
<dbReference type="GO" id="GO:0032266">
    <property type="term" value="F:phosphatidylinositol-3-phosphate binding"/>
    <property type="evidence" value="ECO:0007669"/>
    <property type="project" value="UniProtKB-UniRule"/>
</dbReference>
<dbReference type="InterPro" id="IPR040608">
    <property type="entry name" value="Snf8/Vps36"/>
</dbReference>
<dbReference type="GO" id="GO:0031902">
    <property type="term" value="C:late endosome membrane"/>
    <property type="evidence" value="ECO:0007669"/>
    <property type="project" value="UniProtKB-UniRule"/>
</dbReference>
<dbReference type="InterPro" id="IPR021648">
    <property type="entry name" value="GLUE_dom"/>
</dbReference>
<keyword evidence="7" id="KW-0967">Endosome</keyword>
<name>A0A812C1S1_ACAPH</name>
<evidence type="ECO:0000313" key="11">
    <source>
        <dbReference type="Proteomes" id="UP000597762"/>
    </source>
</evidence>
<dbReference type="AlphaFoldDB" id="A0A812C1S1"/>
<dbReference type="FunFam" id="1.10.10.10:FF:000416">
    <property type="entry name" value="Vacuolar protein-sorting-associated protein 36"/>
    <property type="match status" value="1"/>
</dbReference>
<evidence type="ECO:0000256" key="3">
    <source>
        <dbReference type="ARBA" id="ARBA00022448"/>
    </source>
</evidence>
<dbReference type="Gene3D" id="1.10.10.10">
    <property type="entry name" value="Winged helix-like DNA-binding domain superfamily/Winged helix DNA-binding domain"/>
    <property type="match status" value="2"/>
</dbReference>